<dbReference type="Proteomes" id="UP001500016">
    <property type="component" value="Unassembled WGS sequence"/>
</dbReference>
<name>A0ABP5IP15_9ACTN</name>
<dbReference type="RefSeq" id="WP_344535180.1">
    <property type="nucleotide sequence ID" value="NZ_BAAAPE010000028.1"/>
</dbReference>
<proteinExistence type="predicted"/>
<gene>
    <name evidence="1" type="ORF">GCM10009801_76860</name>
</gene>
<sequence>MTAHDHEVRYEEQEWGTVPRDGFARHATAEEVRVEGLCPRCQGPYVSAYRRGFAVVGSKGLFSRNRAEEPPPDPLSGAVHICACGHPHPGQPDALPFVGCGAQWRIETGTRTGEP</sequence>
<comment type="caution">
    <text evidence="1">The sequence shown here is derived from an EMBL/GenBank/DDBJ whole genome shotgun (WGS) entry which is preliminary data.</text>
</comment>
<organism evidence="1 2">
    <name type="scientific">Streptomyces albiaxialis</name>
    <dbReference type="NCBI Taxonomy" id="329523"/>
    <lineage>
        <taxon>Bacteria</taxon>
        <taxon>Bacillati</taxon>
        <taxon>Actinomycetota</taxon>
        <taxon>Actinomycetes</taxon>
        <taxon>Kitasatosporales</taxon>
        <taxon>Streptomycetaceae</taxon>
        <taxon>Streptomyces</taxon>
    </lineage>
</organism>
<protein>
    <submittedName>
        <fullName evidence="1">Uncharacterized protein</fullName>
    </submittedName>
</protein>
<reference evidence="2" key="1">
    <citation type="journal article" date="2019" name="Int. J. Syst. Evol. Microbiol.">
        <title>The Global Catalogue of Microorganisms (GCM) 10K type strain sequencing project: providing services to taxonomists for standard genome sequencing and annotation.</title>
        <authorList>
            <consortium name="The Broad Institute Genomics Platform"/>
            <consortium name="The Broad Institute Genome Sequencing Center for Infectious Disease"/>
            <person name="Wu L."/>
            <person name="Ma J."/>
        </authorList>
    </citation>
    <scope>NUCLEOTIDE SEQUENCE [LARGE SCALE GENOMIC DNA]</scope>
    <source>
        <strain evidence="2">JCM 15478</strain>
    </source>
</reference>
<accession>A0ABP5IP15</accession>
<evidence type="ECO:0000313" key="1">
    <source>
        <dbReference type="EMBL" id="GAA2102644.1"/>
    </source>
</evidence>
<evidence type="ECO:0000313" key="2">
    <source>
        <dbReference type="Proteomes" id="UP001500016"/>
    </source>
</evidence>
<dbReference type="EMBL" id="BAAAPE010000028">
    <property type="protein sequence ID" value="GAA2102644.1"/>
    <property type="molecule type" value="Genomic_DNA"/>
</dbReference>
<keyword evidence="2" id="KW-1185">Reference proteome</keyword>